<name>A0A6N8LNR5_9SPHN</name>
<comment type="caution">
    <text evidence="2">The sequence shown here is derived from an EMBL/GenBank/DDBJ whole genome shotgun (WGS) entry which is preliminary data.</text>
</comment>
<gene>
    <name evidence="2" type="ORF">GQR91_00565</name>
</gene>
<dbReference type="AlphaFoldDB" id="A0A6N8LNR5"/>
<proteinExistence type="predicted"/>
<organism evidence="2 3">
    <name type="scientific">Sphingomonas carotinifaciens</name>
    <dbReference type="NCBI Taxonomy" id="1166323"/>
    <lineage>
        <taxon>Bacteria</taxon>
        <taxon>Pseudomonadati</taxon>
        <taxon>Pseudomonadota</taxon>
        <taxon>Alphaproteobacteria</taxon>
        <taxon>Sphingomonadales</taxon>
        <taxon>Sphingomonadaceae</taxon>
        <taxon>Sphingomonas</taxon>
    </lineage>
</organism>
<feature type="compositionally biased region" description="Pro residues" evidence="1">
    <location>
        <begin position="75"/>
        <end position="88"/>
    </location>
</feature>
<reference evidence="2 3" key="1">
    <citation type="submission" date="2019-12" db="EMBL/GenBank/DDBJ databases">
        <authorList>
            <person name="Zheng J."/>
        </authorList>
    </citation>
    <scope>NUCLEOTIDE SEQUENCE [LARGE SCALE GENOMIC DNA]</scope>
    <source>
        <strain evidence="2 3">DSM 27347</strain>
    </source>
</reference>
<accession>A0A6N8LNR5</accession>
<protein>
    <submittedName>
        <fullName evidence="2">Transposase</fullName>
    </submittedName>
</protein>
<feature type="region of interest" description="Disordered" evidence="1">
    <location>
        <begin position="70"/>
        <end position="90"/>
    </location>
</feature>
<dbReference type="EMBL" id="WSUT01000001">
    <property type="protein sequence ID" value="MWC42156.1"/>
    <property type="molecule type" value="Genomic_DNA"/>
</dbReference>
<evidence type="ECO:0000256" key="1">
    <source>
        <dbReference type="SAM" id="MobiDB-lite"/>
    </source>
</evidence>
<sequence length="112" mass="12890">MSTKPTTPTANRADFAKWKIKPVIHGCSKRRVEIKRDRALHKQRNRIKRMFDDLNRNRAAATRYNQLASSFPGMIIPPPPDPDSIPPARPKKSLEVHANELHRIIVVLRCPH</sequence>
<evidence type="ECO:0000313" key="2">
    <source>
        <dbReference type="EMBL" id="MWC42156.1"/>
    </source>
</evidence>
<dbReference type="OrthoDB" id="9798237at2"/>
<evidence type="ECO:0000313" key="3">
    <source>
        <dbReference type="Proteomes" id="UP000436801"/>
    </source>
</evidence>
<dbReference type="Proteomes" id="UP000436801">
    <property type="component" value="Unassembled WGS sequence"/>
</dbReference>